<evidence type="ECO:0000313" key="3">
    <source>
        <dbReference type="Proteomes" id="UP000813824"/>
    </source>
</evidence>
<dbReference type="OrthoDB" id="3269273at2759"/>
<dbReference type="AlphaFoldDB" id="A0A8K0UTA2"/>
<dbReference type="EMBL" id="JAEVFJ010000006">
    <property type="protein sequence ID" value="KAH8103884.1"/>
    <property type="molecule type" value="Genomic_DNA"/>
</dbReference>
<dbReference type="Proteomes" id="UP000813824">
    <property type="component" value="Unassembled WGS sequence"/>
</dbReference>
<evidence type="ECO:0000256" key="1">
    <source>
        <dbReference type="SAM" id="MobiDB-lite"/>
    </source>
</evidence>
<keyword evidence="3" id="KW-1185">Reference proteome</keyword>
<sequence length="561" mass="61644">MTMSSSNDGGGFTPQQTRTPSTFSYPPLPLTPLPTTSSGGQSESPHVRHHRESEIHSNYVLPSQPFLTGPNEHAHHHGHSGSGGVHFHPPRGPLFVAAGAPPTVHSVTHHGPVPIPPAFTQTTSHSQPNGDFNDSSATRTAPAFESPATVAQDPPLTPLPIRGNAGSQRVTPQAGPGPSVASSFVDEIANRFRFVDTDNHFRQTMHTVLKMGNGLSQPDLATRLFLLAVLFCILREVQKLFSISHDTQTFIGDLRQQFDTNFTCNTEQRAIIRIRAADLMFDPRRIAFMELHNDVMDDLRSNIDNYGFTNIFLNPHREKIVRDVTKSICSGVRNGYREVIRDSVFGQTATPLQDMVVHLTARFKQGGIIQTADHELVLARCAILRRFALEHPSLLNRDEESDVEGDSVEDQSAGGENRGPEEGSTRSSSTPATGGSGKPQSKKRKRTVTPLIKKNPLSGQDFWSQVELWFKAHHLSWTRKWSSAGWQAYIAETLKLDNERFKPEPVGNPYMDEPTITTNTPITTAATSEVENQVFASMDGILAVMGNSGNGVAVDANYNWV</sequence>
<feature type="compositionally biased region" description="Polar residues" evidence="1">
    <location>
        <begin position="1"/>
        <end position="18"/>
    </location>
</feature>
<reference evidence="2" key="1">
    <citation type="journal article" date="2021" name="New Phytol.">
        <title>Evolutionary innovations through gain and loss of genes in the ectomycorrhizal Boletales.</title>
        <authorList>
            <person name="Wu G."/>
            <person name="Miyauchi S."/>
            <person name="Morin E."/>
            <person name="Kuo A."/>
            <person name="Drula E."/>
            <person name="Varga T."/>
            <person name="Kohler A."/>
            <person name="Feng B."/>
            <person name="Cao Y."/>
            <person name="Lipzen A."/>
            <person name="Daum C."/>
            <person name="Hundley H."/>
            <person name="Pangilinan J."/>
            <person name="Johnson J."/>
            <person name="Barry K."/>
            <person name="LaButti K."/>
            <person name="Ng V."/>
            <person name="Ahrendt S."/>
            <person name="Min B."/>
            <person name="Choi I.G."/>
            <person name="Park H."/>
            <person name="Plett J.M."/>
            <person name="Magnuson J."/>
            <person name="Spatafora J.W."/>
            <person name="Nagy L.G."/>
            <person name="Henrissat B."/>
            <person name="Grigoriev I.V."/>
            <person name="Yang Z.L."/>
            <person name="Xu J."/>
            <person name="Martin F.M."/>
        </authorList>
    </citation>
    <scope>NUCLEOTIDE SEQUENCE</scope>
    <source>
        <strain evidence="2">KKN 215</strain>
    </source>
</reference>
<comment type="caution">
    <text evidence="2">The sequence shown here is derived from an EMBL/GenBank/DDBJ whole genome shotgun (WGS) entry which is preliminary data.</text>
</comment>
<feature type="compositionally biased region" description="Polar residues" evidence="1">
    <location>
        <begin position="119"/>
        <end position="139"/>
    </location>
</feature>
<name>A0A8K0UTA2_9AGAR</name>
<evidence type="ECO:0000313" key="2">
    <source>
        <dbReference type="EMBL" id="KAH8103884.1"/>
    </source>
</evidence>
<feature type="compositionally biased region" description="Acidic residues" evidence="1">
    <location>
        <begin position="399"/>
        <end position="409"/>
    </location>
</feature>
<accession>A0A8K0UTA2</accession>
<feature type="region of interest" description="Disordered" evidence="1">
    <location>
        <begin position="1"/>
        <end position="181"/>
    </location>
</feature>
<protein>
    <submittedName>
        <fullName evidence="2">Uncharacterized protein</fullName>
    </submittedName>
</protein>
<proteinExistence type="predicted"/>
<gene>
    <name evidence="2" type="ORF">BXZ70DRAFT_669876</name>
</gene>
<feature type="region of interest" description="Disordered" evidence="1">
    <location>
        <begin position="398"/>
        <end position="451"/>
    </location>
</feature>
<organism evidence="2 3">
    <name type="scientific">Cristinia sonorae</name>
    <dbReference type="NCBI Taxonomy" id="1940300"/>
    <lineage>
        <taxon>Eukaryota</taxon>
        <taxon>Fungi</taxon>
        <taxon>Dikarya</taxon>
        <taxon>Basidiomycota</taxon>
        <taxon>Agaricomycotina</taxon>
        <taxon>Agaricomycetes</taxon>
        <taxon>Agaricomycetidae</taxon>
        <taxon>Agaricales</taxon>
        <taxon>Pleurotineae</taxon>
        <taxon>Stephanosporaceae</taxon>
        <taxon>Cristinia</taxon>
    </lineage>
</organism>